<protein>
    <submittedName>
        <fullName evidence="2">Uncharacterized protein</fullName>
    </submittedName>
</protein>
<comment type="caution">
    <text evidence="2">The sequence shown here is derived from an EMBL/GenBank/DDBJ whole genome shotgun (WGS) entry which is preliminary data.</text>
</comment>
<dbReference type="EMBL" id="MDTQ01000001">
    <property type="protein sequence ID" value="ODC05512.1"/>
    <property type="molecule type" value="Genomic_DNA"/>
</dbReference>
<evidence type="ECO:0000256" key="1">
    <source>
        <dbReference type="SAM" id="Coils"/>
    </source>
</evidence>
<accession>A0A1E2VF91</accession>
<proteinExistence type="predicted"/>
<dbReference type="Proteomes" id="UP000094291">
    <property type="component" value="Unassembled WGS sequence"/>
</dbReference>
<keyword evidence="1" id="KW-0175">Coiled coil</keyword>
<dbReference type="InterPro" id="IPR046703">
    <property type="entry name" value="DUF6776"/>
</dbReference>
<sequence length="212" mass="24167">MLAGAGYGYGRWEDWNRLRTAESSVDGLREQAQSQAGEITELRRQLAVAKSSSDVDRQAYREMQQTVENLNARIAQLENEVAFYTRVMAPGDVDQGLRVDTWQLQPGNQERVYDYKLVITQVTNNNTYIQGRALVNLIGRKGQTQVAIPLKDVSPQVDDLSIRFRFRFFQNVVGQVRLPENFKPEKVEVILQSIGDKAMRVEKEFDWPGEGA</sequence>
<organism evidence="2 3">
    <name type="scientific">Terasakiispira papahanaumokuakeensis</name>
    <dbReference type="NCBI Taxonomy" id="197479"/>
    <lineage>
        <taxon>Bacteria</taxon>
        <taxon>Pseudomonadati</taxon>
        <taxon>Pseudomonadota</taxon>
        <taxon>Gammaproteobacteria</taxon>
        <taxon>Oceanospirillales</taxon>
        <taxon>Terasakiispira</taxon>
    </lineage>
</organism>
<evidence type="ECO:0000313" key="2">
    <source>
        <dbReference type="EMBL" id="ODC05512.1"/>
    </source>
</evidence>
<evidence type="ECO:0000313" key="3">
    <source>
        <dbReference type="Proteomes" id="UP000094291"/>
    </source>
</evidence>
<name>A0A1E2VF91_9GAMM</name>
<dbReference type="Pfam" id="PF20567">
    <property type="entry name" value="DUF6776"/>
    <property type="match status" value="1"/>
</dbReference>
<gene>
    <name evidence="2" type="ORF">BFW38_15205</name>
</gene>
<dbReference type="AlphaFoldDB" id="A0A1E2VF91"/>
<feature type="coiled-coil region" evidence="1">
    <location>
        <begin position="25"/>
        <end position="87"/>
    </location>
</feature>
<dbReference type="STRING" id="197479.BFW38_15205"/>
<reference evidence="2 3" key="1">
    <citation type="submission" date="2016-08" db="EMBL/GenBank/DDBJ databases">
        <authorList>
            <person name="Seilhamer J.J."/>
        </authorList>
    </citation>
    <scope>NUCLEOTIDE SEQUENCE [LARGE SCALE GENOMIC DNA]</scope>
    <source>
        <strain evidence="2 3">PH27A</strain>
    </source>
</reference>
<keyword evidence="3" id="KW-1185">Reference proteome</keyword>